<feature type="compositionally biased region" description="Basic and acidic residues" evidence="11">
    <location>
        <begin position="777"/>
        <end position="789"/>
    </location>
</feature>
<feature type="compositionally biased region" description="Basic residues" evidence="11">
    <location>
        <begin position="685"/>
        <end position="698"/>
    </location>
</feature>
<dbReference type="NCBIfam" id="TIGR00446">
    <property type="entry name" value="nop2p"/>
    <property type="match status" value="1"/>
</dbReference>
<evidence type="ECO:0000256" key="2">
    <source>
        <dbReference type="ARBA" id="ARBA00007494"/>
    </source>
</evidence>
<feature type="binding site" evidence="9">
    <location>
        <position position="443"/>
    </location>
    <ligand>
        <name>S-adenosyl-L-methionine</name>
        <dbReference type="ChEBI" id="CHEBI:59789"/>
    </ligand>
</feature>
<evidence type="ECO:0000256" key="7">
    <source>
        <dbReference type="ARBA" id="ARBA00022884"/>
    </source>
</evidence>
<reference evidence="13" key="1">
    <citation type="submission" date="2022-01" db="EMBL/GenBank/DDBJ databases">
        <authorList>
            <person name="King R."/>
        </authorList>
    </citation>
    <scope>NUCLEOTIDE SEQUENCE</scope>
</reference>
<protein>
    <recommendedName>
        <fullName evidence="12">SAM-dependent MTase RsmB/NOP-type domain-containing protein</fullName>
    </recommendedName>
</protein>
<dbReference type="FunFam" id="3.30.70.1170:FF:000001">
    <property type="entry name" value="Ribosomal RNA methyltransferase Nop2"/>
    <property type="match status" value="1"/>
</dbReference>
<keyword evidence="14" id="KW-1185">Reference proteome</keyword>
<dbReference type="GO" id="GO:0005730">
    <property type="term" value="C:nucleolus"/>
    <property type="evidence" value="ECO:0007669"/>
    <property type="project" value="UniProtKB-SubCell"/>
</dbReference>
<evidence type="ECO:0000313" key="14">
    <source>
        <dbReference type="Proteomes" id="UP001153712"/>
    </source>
</evidence>
<evidence type="ECO:0000256" key="6">
    <source>
        <dbReference type="ARBA" id="ARBA00022691"/>
    </source>
</evidence>
<dbReference type="PROSITE" id="PS01153">
    <property type="entry name" value="NOL1_NOP2_SUN"/>
    <property type="match status" value="1"/>
</dbReference>
<feature type="binding site" evidence="9">
    <location>
        <position position="470"/>
    </location>
    <ligand>
        <name>S-adenosyl-L-methionine</name>
        <dbReference type="ChEBI" id="CHEBI:59789"/>
    </ligand>
</feature>
<feature type="region of interest" description="Disordered" evidence="11">
    <location>
        <begin position="1"/>
        <end position="214"/>
    </location>
</feature>
<dbReference type="PRINTS" id="PR02008">
    <property type="entry name" value="RCMTFAMILY"/>
</dbReference>
<evidence type="ECO:0000256" key="3">
    <source>
        <dbReference type="ARBA" id="ARBA00022517"/>
    </source>
</evidence>
<dbReference type="InterPro" id="IPR001678">
    <property type="entry name" value="MeTrfase_RsmB-F_NOP2_dom"/>
</dbReference>
<evidence type="ECO:0000256" key="8">
    <source>
        <dbReference type="ARBA" id="ARBA00023242"/>
    </source>
</evidence>
<keyword evidence="8" id="KW-0539">Nucleus</keyword>
<dbReference type="Gene3D" id="3.40.50.150">
    <property type="entry name" value="Vaccinia Virus protein VP39"/>
    <property type="match status" value="1"/>
</dbReference>
<comment type="subcellular location">
    <subcellularLocation>
        <location evidence="1">Nucleus</location>
        <location evidence="1">Nucleolus</location>
    </subcellularLocation>
</comment>
<dbReference type="GO" id="GO:0009383">
    <property type="term" value="F:rRNA (cytosine-C5-)-methyltransferase activity"/>
    <property type="evidence" value="ECO:0007669"/>
    <property type="project" value="TreeGrafter"/>
</dbReference>
<keyword evidence="4 9" id="KW-0489">Methyltransferase</keyword>
<evidence type="ECO:0000256" key="11">
    <source>
        <dbReference type="SAM" id="MobiDB-lite"/>
    </source>
</evidence>
<feature type="binding site" evidence="9">
    <location>
        <begin position="419"/>
        <end position="425"/>
    </location>
    <ligand>
        <name>S-adenosyl-L-methionine</name>
        <dbReference type="ChEBI" id="CHEBI:59789"/>
    </ligand>
</feature>
<dbReference type="Pfam" id="PF01189">
    <property type="entry name" value="Methyltr_RsmB-F"/>
    <property type="match status" value="1"/>
</dbReference>
<evidence type="ECO:0000256" key="9">
    <source>
        <dbReference type="PROSITE-ProRule" id="PRU01023"/>
    </source>
</evidence>
<feature type="compositionally biased region" description="Acidic residues" evidence="11">
    <location>
        <begin position="189"/>
        <end position="214"/>
    </location>
</feature>
<dbReference type="InterPro" id="IPR029063">
    <property type="entry name" value="SAM-dependent_MTases_sf"/>
</dbReference>
<dbReference type="PRINTS" id="PR02012">
    <property type="entry name" value="RCMTNOP2"/>
</dbReference>
<dbReference type="InterPro" id="IPR023273">
    <property type="entry name" value="RCMT_NOP2"/>
</dbReference>
<feature type="binding site" evidence="9">
    <location>
        <position position="487"/>
    </location>
    <ligand>
        <name>S-adenosyl-L-methionine</name>
        <dbReference type="ChEBI" id="CHEBI:59789"/>
    </ligand>
</feature>
<dbReference type="InterPro" id="IPR023267">
    <property type="entry name" value="RCMT"/>
</dbReference>
<dbReference type="PANTHER" id="PTHR22807:SF30">
    <property type="entry name" value="28S RRNA (CYTOSINE(4447)-C(5))-METHYLTRANSFERASE-RELATED"/>
    <property type="match status" value="1"/>
</dbReference>
<feature type="compositionally biased region" description="Basic and acidic residues" evidence="11">
    <location>
        <begin position="801"/>
        <end position="816"/>
    </location>
</feature>
<keyword evidence="7 9" id="KW-0694">RNA-binding</keyword>
<gene>
    <name evidence="13" type="ORF">PHYEVI_LOCUS6733</name>
</gene>
<evidence type="ECO:0000256" key="1">
    <source>
        <dbReference type="ARBA" id="ARBA00004604"/>
    </source>
</evidence>
<comment type="similarity">
    <text evidence="2 9">Belongs to the class I-like SAM-binding methyltransferase superfamily. RsmB/NOP family.</text>
</comment>
<feature type="active site" description="Nucleophile" evidence="9">
    <location>
        <position position="544"/>
    </location>
</feature>
<dbReference type="Gene3D" id="3.30.70.1170">
    <property type="entry name" value="Sun protein, domain 3"/>
    <property type="match status" value="1"/>
</dbReference>
<dbReference type="InterPro" id="IPR018314">
    <property type="entry name" value="RsmB/NOL1/NOP2-like_CS"/>
</dbReference>
<feature type="domain" description="SAM-dependent MTase RsmB/NOP-type" evidence="12">
    <location>
        <begin position="327"/>
        <end position="614"/>
    </location>
</feature>
<name>A0A9N9XQF9_PHYSR</name>
<dbReference type="OrthoDB" id="427002at2759"/>
<dbReference type="InterPro" id="IPR049560">
    <property type="entry name" value="MeTrfase_RsmB-F_NOP2_cat"/>
</dbReference>
<proteinExistence type="inferred from homology"/>
<evidence type="ECO:0000259" key="12">
    <source>
        <dbReference type="PROSITE" id="PS51686"/>
    </source>
</evidence>
<dbReference type="EMBL" id="OU900096">
    <property type="protein sequence ID" value="CAG9860379.1"/>
    <property type="molecule type" value="Genomic_DNA"/>
</dbReference>
<dbReference type="AlphaFoldDB" id="A0A9N9XQF9"/>
<feature type="compositionally biased region" description="Basic and acidic residues" evidence="11">
    <location>
        <begin position="179"/>
        <end position="188"/>
    </location>
</feature>
<dbReference type="Proteomes" id="UP001153712">
    <property type="component" value="Chromosome 3"/>
</dbReference>
<dbReference type="SUPFAM" id="SSF53335">
    <property type="entry name" value="S-adenosyl-L-methionine-dependent methyltransferases"/>
    <property type="match status" value="1"/>
</dbReference>
<feature type="compositionally biased region" description="Basic residues" evidence="11">
    <location>
        <begin position="830"/>
        <end position="847"/>
    </location>
</feature>
<feature type="compositionally biased region" description="Basic and acidic residues" evidence="11">
    <location>
        <begin position="24"/>
        <end position="41"/>
    </location>
</feature>
<keyword evidence="3" id="KW-0690">Ribosome biogenesis</keyword>
<feature type="compositionally biased region" description="Basic and acidic residues" evidence="11">
    <location>
        <begin position="722"/>
        <end position="742"/>
    </location>
</feature>
<dbReference type="GO" id="GO:0003723">
    <property type="term" value="F:RNA binding"/>
    <property type="evidence" value="ECO:0007669"/>
    <property type="project" value="UniProtKB-UniRule"/>
</dbReference>
<feature type="compositionally biased region" description="Basic residues" evidence="11">
    <location>
        <begin position="111"/>
        <end position="122"/>
    </location>
</feature>
<feature type="compositionally biased region" description="Basic and acidic residues" evidence="11">
    <location>
        <begin position="754"/>
        <end position="768"/>
    </location>
</feature>
<feature type="compositionally biased region" description="Acidic residues" evidence="11">
    <location>
        <begin position="624"/>
        <end position="633"/>
    </location>
</feature>
<dbReference type="PROSITE" id="PS51686">
    <property type="entry name" value="SAM_MT_RSMB_NOP"/>
    <property type="match status" value="1"/>
</dbReference>
<feature type="compositionally biased region" description="Basic and acidic residues" evidence="11">
    <location>
        <begin position="57"/>
        <end position="67"/>
    </location>
</feature>
<feature type="coiled-coil region" evidence="10">
    <location>
        <begin position="217"/>
        <end position="247"/>
    </location>
</feature>
<evidence type="ECO:0000256" key="10">
    <source>
        <dbReference type="SAM" id="Coils"/>
    </source>
</evidence>
<keyword evidence="5 9" id="KW-0808">Transferase</keyword>
<dbReference type="GO" id="GO:0070475">
    <property type="term" value="P:rRNA base methylation"/>
    <property type="evidence" value="ECO:0007669"/>
    <property type="project" value="TreeGrafter"/>
</dbReference>
<feature type="compositionally biased region" description="Basic residues" evidence="11">
    <location>
        <begin position="46"/>
        <end position="56"/>
    </location>
</feature>
<feature type="region of interest" description="Disordered" evidence="11">
    <location>
        <begin position="685"/>
        <end position="861"/>
    </location>
</feature>
<keyword evidence="6 9" id="KW-0949">S-adenosyl-L-methionine</keyword>
<dbReference type="GO" id="GO:0000470">
    <property type="term" value="P:maturation of LSU-rRNA"/>
    <property type="evidence" value="ECO:0007669"/>
    <property type="project" value="TreeGrafter"/>
</dbReference>
<feature type="compositionally biased region" description="Acidic residues" evidence="11">
    <location>
        <begin position="127"/>
        <end position="178"/>
    </location>
</feature>
<dbReference type="InterPro" id="IPR011023">
    <property type="entry name" value="Nop2p"/>
</dbReference>
<feature type="region of interest" description="Disordered" evidence="11">
    <location>
        <begin position="619"/>
        <end position="661"/>
    </location>
</feature>
<sequence>MGRKAKFTEGVVAKKGPGRKTKKQKDPLFSKALIDAKESNDAKLSSRQRKRARKRIQKVEQRKEKQLLKTQSPSPHDNSKESSEESSDEEELLLKPSKAGFSDHNNQWLKPKNKTSSKRQLHKTAEDESDSEDDEIEDENENSEAEVDESDEDMEEAEDDSEEDQDESEEEQDSDEESDNLKVQKLNDLDSDSDSNEEDNFSPESDDNDENDDLLPIEKESKKLKKRQEKEDKLAEEELQLNIANQEKFIFPAKGSEDDVKSLQDVQQRIREIVSVLADFKKLRDGKHSRSDYLEILKNDLCTYYSYNEFLMDKLLQLFPLSELLEFLEASEVQRPLTIRTNSLKTRRRDLAQALISRGVNLDPIGKWSKVGLVVYSSQVPMGATPEYLAGHYIIQGASSMLPVMALAPQENERILDMSSAPGGKASHISAIMKNTGVLFANDINRDRIKAVVGNFHRMGIINSVITCMDGRNYPQYMKGFDRVLLDAPCTGTGVVAKDASVKTSKDEIDIQRCYNLQRQLLLAAIDSVSAKSSTGGYIVYSTCSVLPEENEWVIDFALKKRNVKLVSTGLDFGTDGFVNYRHYRFHPTLKLTKRFYPHTHNMDGFFVAKLKKFSDVIPKSSNDTDEPAEDIEDSKRAAEVSDEEEEIESPKKKAKISENGVNVPTKLNGIEKKTKKLDKKIKLVKGTKEKVQKKKAKIVNQEQISEEESNNTKKKKRSKKADKLDNSKTKNDNQANKKVEGISKTNNVKAKNKKSENMKNISKESKIKNQASPSLERVDDSTEKDKGKNKNKNKKLQNKAVDKKSKISSSKKSDLIEWTDVPMDAAKKISNKMKKNTKKTIGKLKPRKSDKSSKKFKNKK</sequence>
<evidence type="ECO:0000256" key="5">
    <source>
        <dbReference type="ARBA" id="ARBA00022679"/>
    </source>
</evidence>
<organism evidence="13 14">
    <name type="scientific">Phyllotreta striolata</name>
    <name type="common">Striped flea beetle</name>
    <name type="synonym">Crioceris striolata</name>
    <dbReference type="NCBI Taxonomy" id="444603"/>
    <lineage>
        <taxon>Eukaryota</taxon>
        <taxon>Metazoa</taxon>
        <taxon>Ecdysozoa</taxon>
        <taxon>Arthropoda</taxon>
        <taxon>Hexapoda</taxon>
        <taxon>Insecta</taxon>
        <taxon>Pterygota</taxon>
        <taxon>Neoptera</taxon>
        <taxon>Endopterygota</taxon>
        <taxon>Coleoptera</taxon>
        <taxon>Polyphaga</taxon>
        <taxon>Cucujiformia</taxon>
        <taxon>Chrysomeloidea</taxon>
        <taxon>Chrysomelidae</taxon>
        <taxon>Galerucinae</taxon>
        <taxon>Alticini</taxon>
        <taxon>Phyllotreta</taxon>
    </lineage>
</organism>
<keyword evidence="10" id="KW-0175">Coiled coil</keyword>
<evidence type="ECO:0000313" key="13">
    <source>
        <dbReference type="EMBL" id="CAG9860379.1"/>
    </source>
</evidence>
<accession>A0A9N9XQF9</accession>
<dbReference type="PANTHER" id="PTHR22807">
    <property type="entry name" value="NOP2 YEAST -RELATED NOL1/NOP2/FMU SUN DOMAIN-CONTAINING"/>
    <property type="match status" value="1"/>
</dbReference>
<evidence type="ECO:0000256" key="4">
    <source>
        <dbReference type="ARBA" id="ARBA00022603"/>
    </source>
</evidence>